<dbReference type="AlphaFoldDB" id="A0A6A6L6Q3"/>
<gene>
    <name evidence="1" type="ORF">GH714_017220</name>
</gene>
<comment type="caution">
    <text evidence="1">The sequence shown here is derived from an EMBL/GenBank/DDBJ whole genome shotgun (WGS) entry which is preliminary data.</text>
</comment>
<evidence type="ECO:0000313" key="2">
    <source>
        <dbReference type="Proteomes" id="UP000467840"/>
    </source>
</evidence>
<protein>
    <submittedName>
        <fullName evidence="1">Uncharacterized protein</fullName>
    </submittedName>
</protein>
<proteinExistence type="predicted"/>
<organism evidence="1 2">
    <name type="scientific">Hevea brasiliensis</name>
    <name type="common">Para rubber tree</name>
    <name type="synonym">Siphonia brasiliensis</name>
    <dbReference type="NCBI Taxonomy" id="3981"/>
    <lineage>
        <taxon>Eukaryota</taxon>
        <taxon>Viridiplantae</taxon>
        <taxon>Streptophyta</taxon>
        <taxon>Embryophyta</taxon>
        <taxon>Tracheophyta</taxon>
        <taxon>Spermatophyta</taxon>
        <taxon>Magnoliopsida</taxon>
        <taxon>eudicotyledons</taxon>
        <taxon>Gunneridae</taxon>
        <taxon>Pentapetalae</taxon>
        <taxon>rosids</taxon>
        <taxon>fabids</taxon>
        <taxon>Malpighiales</taxon>
        <taxon>Euphorbiaceae</taxon>
        <taxon>Crotonoideae</taxon>
        <taxon>Micrandreae</taxon>
        <taxon>Hevea</taxon>
    </lineage>
</organism>
<evidence type="ECO:0000313" key="1">
    <source>
        <dbReference type="EMBL" id="KAF2297100.1"/>
    </source>
</evidence>
<keyword evidence="2" id="KW-1185">Reference proteome</keyword>
<dbReference type="EMBL" id="JAAGAX010000012">
    <property type="protein sequence ID" value="KAF2297100.1"/>
    <property type="molecule type" value="Genomic_DNA"/>
</dbReference>
<name>A0A6A6L6Q3_HEVBR</name>
<sequence>MIMVTARISVAILVVAMVGIIGRERIVEQLIHSLVAVRMLYFQEERFCQCSFINRHVEEAWSKTEGQMCCDEENMGATLIGLKFRVSKLGYVDIDTSCFDVIGRKELDLLTSEIILNLSQGQQDLNKNC</sequence>
<accession>A0A6A6L6Q3</accession>
<reference evidence="1 2" key="1">
    <citation type="journal article" date="2020" name="Mol. Plant">
        <title>The Chromosome-Based Rubber Tree Genome Provides New Insights into Spurge Genome Evolution and Rubber Biosynthesis.</title>
        <authorList>
            <person name="Liu J."/>
            <person name="Shi C."/>
            <person name="Shi C.C."/>
            <person name="Li W."/>
            <person name="Zhang Q.J."/>
            <person name="Zhang Y."/>
            <person name="Li K."/>
            <person name="Lu H.F."/>
            <person name="Shi C."/>
            <person name="Zhu S.T."/>
            <person name="Xiao Z.Y."/>
            <person name="Nan H."/>
            <person name="Yue Y."/>
            <person name="Zhu X.G."/>
            <person name="Wu Y."/>
            <person name="Hong X.N."/>
            <person name="Fan G.Y."/>
            <person name="Tong Y."/>
            <person name="Zhang D."/>
            <person name="Mao C.L."/>
            <person name="Liu Y.L."/>
            <person name="Hao S.J."/>
            <person name="Liu W.Q."/>
            <person name="Lv M.Q."/>
            <person name="Zhang H.B."/>
            <person name="Liu Y."/>
            <person name="Hu-Tang G.R."/>
            <person name="Wang J.P."/>
            <person name="Wang J.H."/>
            <person name="Sun Y.H."/>
            <person name="Ni S.B."/>
            <person name="Chen W.B."/>
            <person name="Zhang X.C."/>
            <person name="Jiao Y.N."/>
            <person name="Eichler E.E."/>
            <person name="Li G.H."/>
            <person name="Liu X."/>
            <person name="Gao L.Z."/>
        </authorList>
    </citation>
    <scope>NUCLEOTIDE SEQUENCE [LARGE SCALE GENOMIC DNA]</scope>
    <source>
        <strain evidence="2">cv. GT1</strain>
        <tissue evidence="1">Leaf</tissue>
    </source>
</reference>
<dbReference type="Proteomes" id="UP000467840">
    <property type="component" value="Chromosome 18"/>
</dbReference>